<comment type="subcellular location">
    <subcellularLocation>
        <location evidence="1">Cell membrane</location>
        <topology evidence="1">Multi-pass membrane protein</topology>
    </subcellularLocation>
</comment>
<dbReference type="InterPro" id="IPR050448">
    <property type="entry name" value="OpgB/LTA_synthase_biosynth"/>
</dbReference>
<evidence type="ECO:0000256" key="1">
    <source>
        <dbReference type="ARBA" id="ARBA00004651"/>
    </source>
</evidence>
<dbReference type="InterPro" id="IPR000917">
    <property type="entry name" value="Sulfatase_N"/>
</dbReference>
<protein>
    <submittedName>
        <fullName evidence="8">Capsular polysaccharide biosynthesis protein WcbQ</fullName>
    </submittedName>
</protein>
<keyword evidence="4 6" id="KW-1133">Transmembrane helix</keyword>
<feature type="transmembrane region" description="Helical" evidence="6">
    <location>
        <begin position="146"/>
        <end position="166"/>
    </location>
</feature>
<evidence type="ECO:0000256" key="3">
    <source>
        <dbReference type="ARBA" id="ARBA00022692"/>
    </source>
</evidence>
<dbReference type="KEGG" id="odi:ODI_R3691"/>
<dbReference type="PANTHER" id="PTHR47371">
    <property type="entry name" value="LIPOTEICHOIC ACID SYNTHASE"/>
    <property type="match status" value="1"/>
</dbReference>
<feature type="transmembrane region" description="Helical" evidence="6">
    <location>
        <begin position="64"/>
        <end position="81"/>
    </location>
</feature>
<dbReference type="GO" id="GO:0005886">
    <property type="term" value="C:plasma membrane"/>
    <property type="evidence" value="ECO:0007669"/>
    <property type="project" value="UniProtKB-SubCell"/>
</dbReference>
<proteinExistence type="predicted"/>
<dbReference type="InterPro" id="IPR017850">
    <property type="entry name" value="Alkaline_phosphatase_core_sf"/>
</dbReference>
<feature type="transmembrane region" description="Helical" evidence="6">
    <location>
        <begin position="6"/>
        <end position="27"/>
    </location>
</feature>
<dbReference type="SUPFAM" id="SSF53649">
    <property type="entry name" value="Alkaline phosphatase-like"/>
    <property type="match status" value="1"/>
</dbReference>
<dbReference type="EMBL" id="FLRC01000005">
    <property type="protein sequence ID" value="SBT24070.1"/>
    <property type="molecule type" value="Genomic_DNA"/>
</dbReference>
<evidence type="ECO:0000256" key="4">
    <source>
        <dbReference type="ARBA" id="ARBA00022989"/>
    </source>
</evidence>
<dbReference type="Pfam" id="PF00884">
    <property type="entry name" value="Sulfatase"/>
    <property type="match status" value="1"/>
</dbReference>
<dbReference type="EMBL" id="LT907988">
    <property type="protein sequence ID" value="SOE51789.1"/>
    <property type="molecule type" value="Genomic_DNA"/>
</dbReference>
<feature type="transmembrane region" description="Helical" evidence="6">
    <location>
        <begin position="115"/>
        <end position="134"/>
    </location>
</feature>
<dbReference type="STRING" id="1851544.ODI_03489"/>
<name>A0A1C3JXV4_9BURK</name>
<dbReference type="Proteomes" id="UP000078558">
    <property type="component" value="Chromosome I"/>
</dbReference>
<feature type="transmembrane region" description="Helical" evidence="6">
    <location>
        <begin position="39"/>
        <end position="58"/>
    </location>
</feature>
<dbReference type="PANTHER" id="PTHR47371:SF3">
    <property type="entry name" value="PHOSPHOGLYCEROL TRANSFERASE I"/>
    <property type="match status" value="1"/>
</dbReference>
<sequence length="508" mass="54907">MAPEAGASLLAAWATGGALSFVVEAGALPRPRAPWRRPVHALAVHLSVWTAAYATLLALLARPWFAAALALAALLVVVLVGRAKFDALREPFVCQDFEYFTDALRHPRLYLPFLGWWRLLGALLACAGAFWAGLVLEPPHFDGGASARASAVLGCFAVGVGALCAARAASARLDTSWVAQRDVRAWGLVASLWRYGSQARQLPALAPPFAGLPLHLPARAEALPDLVTVQSESFFDARESYACLRADLLPRYDALRAQALAHGRLAVPAWGANTIRTEFAFLTGLEEAALGVHRYQPYQRLAASGVATIASRLREAGYRTVCVHPYHGTFYGRDRLMPLLGFDQFIDGAAFAGAAREGAYVGDVALASFVTGLLRAERDRPLYVHVITMENHGPLHWERVTAQDRDDVAGVPLPEGCDELVAYARHLRHADSMLGMLADALAAQPRDSGLCFFGDHVPIMPAAYRLLGEPPGHTHYLAWSPRRPGGGDARDLRASALARDFLARMGMC</sequence>
<gene>
    <name evidence="8" type="ORF">ODI_03489</name>
    <name evidence="9" type="ORF">ODI_R3691</name>
</gene>
<evidence type="ECO:0000256" key="6">
    <source>
        <dbReference type="SAM" id="Phobius"/>
    </source>
</evidence>
<feature type="domain" description="Sulfatase N-terminal" evidence="7">
    <location>
        <begin position="224"/>
        <end position="482"/>
    </location>
</feature>
<evidence type="ECO:0000313" key="8">
    <source>
        <dbReference type="EMBL" id="SBT24070.1"/>
    </source>
</evidence>
<organism evidence="8 10">
    <name type="scientific">Orrella dioscoreae</name>
    <dbReference type="NCBI Taxonomy" id="1851544"/>
    <lineage>
        <taxon>Bacteria</taxon>
        <taxon>Pseudomonadati</taxon>
        <taxon>Pseudomonadota</taxon>
        <taxon>Betaproteobacteria</taxon>
        <taxon>Burkholderiales</taxon>
        <taxon>Alcaligenaceae</taxon>
        <taxon>Orrella</taxon>
    </lineage>
</organism>
<dbReference type="RefSeq" id="WP_067749869.1">
    <property type="nucleotide sequence ID" value="NZ_LT907988.1"/>
</dbReference>
<dbReference type="Gene3D" id="3.40.720.10">
    <property type="entry name" value="Alkaline Phosphatase, subunit A"/>
    <property type="match status" value="1"/>
</dbReference>
<reference evidence="8 10" key="1">
    <citation type="submission" date="2016-06" db="EMBL/GenBank/DDBJ databases">
        <authorList>
            <person name="Kjaerup R.B."/>
            <person name="Dalgaard T.S."/>
            <person name="Juul-Madsen H.R."/>
        </authorList>
    </citation>
    <scope>NUCLEOTIDE SEQUENCE [LARGE SCALE GENOMIC DNA]</scope>
    <source>
        <strain evidence="8">Orrdi1</strain>
    </source>
</reference>
<keyword evidence="5 6" id="KW-0472">Membrane</keyword>
<reference evidence="9 10" key="2">
    <citation type="submission" date="2017-08" db="EMBL/GenBank/DDBJ databases">
        <authorList>
            <person name="de Groot N.N."/>
        </authorList>
    </citation>
    <scope>NUCLEOTIDE SEQUENCE [LARGE SCALE GENOMIC DNA]</scope>
    <source>
        <strain evidence="9">Orrdi1</strain>
    </source>
</reference>
<evidence type="ECO:0000259" key="7">
    <source>
        <dbReference type="Pfam" id="PF00884"/>
    </source>
</evidence>
<accession>A0A1C3JXV4</accession>
<keyword evidence="10" id="KW-1185">Reference proteome</keyword>
<evidence type="ECO:0000313" key="10">
    <source>
        <dbReference type="Proteomes" id="UP000078558"/>
    </source>
</evidence>
<dbReference type="CDD" id="cd16015">
    <property type="entry name" value="LTA_synthase"/>
    <property type="match status" value="1"/>
</dbReference>
<keyword evidence="2" id="KW-1003">Cell membrane</keyword>
<evidence type="ECO:0000256" key="2">
    <source>
        <dbReference type="ARBA" id="ARBA00022475"/>
    </source>
</evidence>
<evidence type="ECO:0000256" key="5">
    <source>
        <dbReference type="ARBA" id="ARBA00023136"/>
    </source>
</evidence>
<dbReference type="AlphaFoldDB" id="A0A1C3JXV4"/>
<evidence type="ECO:0000313" key="9">
    <source>
        <dbReference type="EMBL" id="SOE51789.1"/>
    </source>
</evidence>
<keyword evidence="3 6" id="KW-0812">Transmembrane</keyword>
<dbReference type="OrthoDB" id="5363296at2"/>